<dbReference type="PANTHER" id="PTHR33969:SF2">
    <property type="entry name" value="SEGREGATION AND CONDENSATION PROTEIN A"/>
    <property type="match status" value="1"/>
</dbReference>
<dbReference type="Gene3D" id="6.10.250.2410">
    <property type="match status" value="1"/>
</dbReference>
<reference evidence="4" key="1">
    <citation type="submission" date="2015-05" db="EMBL/GenBank/DDBJ databases">
        <authorList>
            <person name="Collingro A."/>
        </authorList>
    </citation>
    <scope>NUCLEOTIDE SEQUENCE [LARGE SCALE GENOMIC DNA]</scope>
    <source>
        <strain evidence="4">Ps</strain>
    </source>
</reference>
<dbReference type="Gene3D" id="1.10.10.580">
    <property type="entry name" value="Structural maintenance of chromosome 1. Chain E"/>
    <property type="match status" value="1"/>
</dbReference>
<evidence type="ECO:0000313" key="3">
    <source>
        <dbReference type="EMBL" id="CRX37314.1"/>
    </source>
</evidence>
<name>A0A0G7ZNP4_9MOLU</name>
<dbReference type="Pfam" id="PF02616">
    <property type="entry name" value="SMC_ScpA"/>
    <property type="match status" value="1"/>
</dbReference>
<sequence length="250" mass="29437">MVEKGQFKIDKYEGPLDLLLELIKSKKMDITEISLVEIADQFVQIVNNLEIINLDLVSEYFLLATQLLDYKAKYLLAIEEGKDFAKKLESSEEDLLQRLIIYESYKKASKKMFDLYKNNVFFSRKDDQLEEYLLTNTDKRYQLISKGVIDIEKAIDRIYKVLEKNKQFNTTLTIKRISIEDRKKELLQILKGKAKNYKFSNLINFENFSRYVIAVTLLCLLEMAANDQLELRQNIDFSDILITKKENLNL</sequence>
<dbReference type="Proteomes" id="UP000242141">
    <property type="component" value="Unassembled WGS sequence"/>
</dbReference>
<protein>
    <recommendedName>
        <fullName evidence="2">Segregation and condensation protein A</fullName>
    </recommendedName>
</protein>
<keyword evidence="4" id="KW-1185">Reference proteome</keyword>
<dbReference type="InterPro" id="IPR023093">
    <property type="entry name" value="ScpA-like_C"/>
</dbReference>
<evidence type="ECO:0000256" key="2">
    <source>
        <dbReference type="ARBA" id="ARBA00044777"/>
    </source>
</evidence>
<evidence type="ECO:0000313" key="4">
    <source>
        <dbReference type="Proteomes" id="UP000242141"/>
    </source>
</evidence>
<keyword evidence="1" id="KW-0159">Chromosome partition</keyword>
<organism evidence="3 4">
    <name type="scientific">Candidatus Hepatoplasma crinochetorum</name>
    <dbReference type="NCBI Taxonomy" id="295596"/>
    <lineage>
        <taxon>Bacteria</taxon>
        <taxon>Bacillati</taxon>
        <taxon>Mycoplasmatota</taxon>
        <taxon>Mollicutes</taxon>
        <taxon>Candidatus Hepatoplasmataceae</taxon>
        <taxon>Candidatus Hepatoplasma</taxon>
    </lineage>
</organism>
<gene>
    <name evidence="3" type="ORF">HEPPS_05450</name>
</gene>
<proteinExistence type="predicted"/>
<dbReference type="GO" id="GO:0007059">
    <property type="term" value="P:chromosome segregation"/>
    <property type="evidence" value="ECO:0007669"/>
    <property type="project" value="UniProtKB-KW"/>
</dbReference>
<dbReference type="AlphaFoldDB" id="A0A0G7ZNP4"/>
<dbReference type="EMBL" id="CWGI01000001">
    <property type="protein sequence ID" value="CRX37314.1"/>
    <property type="molecule type" value="Genomic_DNA"/>
</dbReference>
<accession>A0A0G7ZNP4</accession>
<dbReference type="InterPro" id="IPR003768">
    <property type="entry name" value="ScpA"/>
</dbReference>
<dbReference type="PANTHER" id="PTHR33969">
    <property type="entry name" value="SEGREGATION AND CONDENSATION PROTEIN A"/>
    <property type="match status" value="1"/>
</dbReference>
<evidence type="ECO:0000256" key="1">
    <source>
        <dbReference type="ARBA" id="ARBA00022829"/>
    </source>
</evidence>